<dbReference type="Gene3D" id="3.40.30.10">
    <property type="entry name" value="Glutaredoxin"/>
    <property type="match status" value="1"/>
</dbReference>
<protein>
    <submittedName>
        <fullName evidence="2">DsbA family oxidoreductase</fullName>
    </submittedName>
</protein>
<comment type="caution">
    <text evidence="2">The sequence shown here is derived from an EMBL/GenBank/DDBJ whole genome shotgun (WGS) entry which is preliminary data.</text>
</comment>
<keyword evidence="3" id="KW-1185">Reference proteome</keyword>
<dbReference type="InterPro" id="IPR036249">
    <property type="entry name" value="Thioredoxin-like_sf"/>
</dbReference>
<dbReference type="Proteomes" id="UP000619079">
    <property type="component" value="Unassembled WGS sequence"/>
</dbReference>
<evidence type="ECO:0000313" key="3">
    <source>
        <dbReference type="Proteomes" id="UP000619079"/>
    </source>
</evidence>
<accession>A0A8J7ITI4</accession>
<proteinExistence type="predicted"/>
<dbReference type="GO" id="GO:0016491">
    <property type="term" value="F:oxidoreductase activity"/>
    <property type="evidence" value="ECO:0007669"/>
    <property type="project" value="InterPro"/>
</dbReference>
<dbReference type="PANTHER" id="PTHR13887:SF41">
    <property type="entry name" value="THIOREDOXIN SUPERFAMILY PROTEIN"/>
    <property type="match status" value="1"/>
</dbReference>
<dbReference type="PANTHER" id="PTHR13887">
    <property type="entry name" value="GLUTATHIONE S-TRANSFERASE KAPPA"/>
    <property type="match status" value="1"/>
</dbReference>
<evidence type="ECO:0000313" key="2">
    <source>
        <dbReference type="EMBL" id="MBJ6371157.1"/>
    </source>
</evidence>
<organism evidence="2 3">
    <name type="scientific">Sedimentitalea arenosa</name>
    <dbReference type="NCBI Taxonomy" id="2798803"/>
    <lineage>
        <taxon>Bacteria</taxon>
        <taxon>Pseudomonadati</taxon>
        <taxon>Pseudomonadota</taxon>
        <taxon>Alphaproteobacteria</taxon>
        <taxon>Rhodobacterales</taxon>
        <taxon>Paracoccaceae</taxon>
        <taxon>Sedimentitalea</taxon>
    </lineage>
</organism>
<dbReference type="SUPFAM" id="SSF52833">
    <property type="entry name" value="Thioredoxin-like"/>
    <property type="match status" value="1"/>
</dbReference>
<feature type="domain" description="DSBA-like thioredoxin" evidence="1">
    <location>
        <begin position="12"/>
        <end position="212"/>
    </location>
</feature>
<dbReference type="InterPro" id="IPR001853">
    <property type="entry name" value="DSBA-like_thioredoxin_dom"/>
</dbReference>
<reference evidence="2" key="1">
    <citation type="submission" date="2020-12" db="EMBL/GenBank/DDBJ databases">
        <title>Sedimentitalea sp. nov., isolated from sand in Incheon.</title>
        <authorList>
            <person name="Kim W."/>
        </authorList>
    </citation>
    <scope>NUCLEOTIDE SEQUENCE</scope>
    <source>
        <strain evidence="2">CAU 1593</strain>
    </source>
</reference>
<name>A0A8J7ITI4_9RHOB</name>
<dbReference type="AlphaFoldDB" id="A0A8J7ITI4"/>
<gene>
    <name evidence="2" type="ORF">JF290_06425</name>
</gene>
<dbReference type="EMBL" id="JAELVR010000003">
    <property type="protein sequence ID" value="MBJ6371157.1"/>
    <property type="molecule type" value="Genomic_DNA"/>
</dbReference>
<dbReference type="Pfam" id="PF01323">
    <property type="entry name" value="DSBA"/>
    <property type="match status" value="1"/>
</dbReference>
<dbReference type="CDD" id="cd03024">
    <property type="entry name" value="DsbA_FrnE"/>
    <property type="match status" value="1"/>
</dbReference>
<evidence type="ECO:0000259" key="1">
    <source>
        <dbReference type="Pfam" id="PF01323"/>
    </source>
</evidence>
<dbReference type="RefSeq" id="WP_199023968.1">
    <property type="nucleotide sequence ID" value="NZ_JAELVR010000003.1"/>
</dbReference>
<sequence length="220" mass="23973">MPSDTQHPGTVQVDIVSDVVCPWCIIGYRQLEQALAQCGLGAILRWHPFELNPDMGPEGENLRDHLVRKYGIDAAQSVAARERITAIGQDLGIEFAYGAEMRIVNTFAAHQLLDWALDHDRQHPLKLALFRAYFTEDLDVSDPEVLLQAVASVGLPVDEARALLASGDRAAQVRRKQAFWTENGISGVPAMVLGGKLLLSGAQGVETYAAALRQLHPTAA</sequence>